<comment type="similarity">
    <text evidence="1">Belongs to the eukaryotic ribosomal protein eL21 family.</text>
</comment>
<dbReference type="GeneID" id="27794850"/>
<dbReference type="GO" id="GO:0005840">
    <property type="term" value="C:ribosome"/>
    <property type="evidence" value="ECO:0007669"/>
    <property type="project" value="UniProtKB-KW"/>
</dbReference>
<reference evidence="6" key="2">
    <citation type="submission" date="2014-05" db="EMBL/GenBank/DDBJ databases">
        <authorList>
            <person name="Aslett M.A."/>
            <person name="De Silva N."/>
        </authorList>
    </citation>
    <scope>NUCLEOTIDE SEQUENCE</scope>
    <source>
        <strain evidence="6">AS</strain>
    </source>
</reference>
<dbReference type="RefSeq" id="XP_016655575.1">
    <property type="nucleotide sequence ID" value="XM_016798355.1"/>
</dbReference>
<dbReference type="Pfam" id="PF01157">
    <property type="entry name" value="Ribosomal_L21e"/>
    <property type="match status" value="1"/>
</dbReference>
<dbReference type="OrthoDB" id="1539250at2759"/>
<gene>
    <name evidence="4" type="primary">RPL21</name>
    <name evidence="4" type="ORF">PCHAJ_000236800</name>
    <name evidence="6" type="ORF">PCHAS_1019400</name>
    <name evidence="5" type="ORF">PCHCB_000238000</name>
</gene>
<dbReference type="VEuPathDB" id="PlasmoDB:PCHAS_1019400"/>
<keyword evidence="2 6" id="KW-0689">Ribosomal protein</keyword>
<dbReference type="InterPro" id="IPR001147">
    <property type="entry name" value="Ribosomal_eL21"/>
</dbReference>
<evidence type="ECO:0000313" key="7">
    <source>
        <dbReference type="Proteomes" id="UP000071118"/>
    </source>
</evidence>
<dbReference type="PANTHER" id="PTHR20981">
    <property type="entry name" value="60S RIBOSOMAL PROTEIN L21"/>
    <property type="match status" value="1"/>
</dbReference>
<dbReference type="PROSITE" id="PS01171">
    <property type="entry name" value="RIBOSOMAL_L21E"/>
    <property type="match status" value="1"/>
</dbReference>
<reference evidence="6 7" key="1">
    <citation type="journal article" date="2014" name="BMC Biol.">
        <title>A comprehensive evaluation of rodent malaria parasite genomes and gene expression.</title>
        <authorList>
            <person name="Otto T.D."/>
            <person name="Bohme U."/>
            <person name="Jackson A.P."/>
            <person name="Hunt M."/>
            <person name="Franke-Fayard B."/>
            <person name="Hoeijmakers W.A."/>
            <person name="Religa A.A."/>
            <person name="Robertson L."/>
            <person name="Sanders M."/>
            <person name="Ogun S.A."/>
            <person name="Cunningham D."/>
            <person name="Erhart A."/>
            <person name="Billker O."/>
            <person name="Khan S.M."/>
            <person name="Stunnenberg H.G."/>
            <person name="Langhorne J."/>
            <person name="Holder A.A."/>
            <person name="Waters A.P."/>
            <person name="Newbold C.I."/>
            <person name="Pain A."/>
            <person name="Berriman M."/>
            <person name="Janse C.J."/>
        </authorList>
    </citation>
    <scope>NUCLEOTIDE SEQUENCE [LARGE SCALE GENOMIC DNA]</scope>
    <source>
        <strain evidence="6 7">AS</strain>
    </source>
</reference>
<keyword evidence="7" id="KW-1185">Reference proteome</keyword>
<evidence type="ECO:0000256" key="2">
    <source>
        <dbReference type="ARBA" id="ARBA00022980"/>
    </source>
</evidence>
<dbReference type="EMBL" id="LT608176">
    <property type="protein sequence ID" value="SCM02338.1"/>
    <property type="molecule type" value="Genomic_DNA"/>
</dbReference>
<evidence type="ECO:0000313" key="8">
    <source>
        <dbReference type="Proteomes" id="UP000195489"/>
    </source>
</evidence>
<dbReference type="InterPro" id="IPR036948">
    <property type="entry name" value="Ribosomal_eL21_sf"/>
</dbReference>
<dbReference type="Gene3D" id="2.30.30.70">
    <property type="entry name" value="Ribosomal protein L21"/>
    <property type="match status" value="1"/>
</dbReference>
<evidence type="ECO:0000313" key="6">
    <source>
        <dbReference type="EMBL" id="VTZ66530.1"/>
    </source>
</evidence>
<dbReference type="EMBL" id="LT608162">
    <property type="protein sequence ID" value="SCM04547.1"/>
    <property type="molecule type" value="Genomic_DNA"/>
</dbReference>
<dbReference type="GO" id="GO:0006412">
    <property type="term" value="P:translation"/>
    <property type="evidence" value="ECO:0007669"/>
    <property type="project" value="InterPro"/>
</dbReference>
<dbReference type="FunFam" id="2.30.30.70:FF:000001">
    <property type="entry name" value="60S ribosomal protein L21"/>
    <property type="match status" value="1"/>
</dbReference>
<evidence type="ECO:0000313" key="4">
    <source>
        <dbReference type="EMBL" id="SCM02338.1"/>
    </source>
</evidence>
<accession>A0A077YFZ7</accession>
<dbReference type="GO" id="GO:1990904">
    <property type="term" value="C:ribonucleoprotein complex"/>
    <property type="evidence" value="ECO:0007669"/>
    <property type="project" value="UniProtKB-KW"/>
</dbReference>
<dbReference type="FunFam" id="6.10.250.3260:FF:000001">
    <property type="entry name" value="60S ribosomal protein L21"/>
    <property type="match status" value="1"/>
</dbReference>
<dbReference type="Proteomes" id="UP000507163">
    <property type="component" value="Chromosome 10"/>
</dbReference>
<proteinExistence type="inferred from homology"/>
<organism evidence="6 7">
    <name type="scientific">Plasmodium chabaudi chabaudi</name>
    <dbReference type="NCBI Taxonomy" id="31271"/>
    <lineage>
        <taxon>Eukaryota</taxon>
        <taxon>Sar</taxon>
        <taxon>Alveolata</taxon>
        <taxon>Apicomplexa</taxon>
        <taxon>Aconoidasida</taxon>
        <taxon>Haemosporida</taxon>
        <taxon>Plasmodiidae</taxon>
        <taxon>Plasmodium</taxon>
        <taxon>Plasmodium (Vinckeia)</taxon>
    </lineage>
</organism>
<name>A0A077YFZ7_PLACU</name>
<dbReference type="InterPro" id="IPR018259">
    <property type="entry name" value="Ribosomal_eL21_CS"/>
</dbReference>
<evidence type="ECO:0000256" key="1">
    <source>
        <dbReference type="ARBA" id="ARBA00008427"/>
    </source>
</evidence>
<evidence type="ECO:0000256" key="3">
    <source>
        <dbReference type="ARBA" id="ARBA00023274"/>
    </source>
</evidence>
<dbReference type="Proteomes" id="UP000071118">
    <property type="component" value="Chromosome 10"/>
</dbReference>
<dbReference type="Gene3D" id="6.10.250.3260">
    <property type="match status" value="1"/>
</dbReference>
<dbReference type="KEGG" id="pcb:PCHAS_1019400"/>
<dbReference type="AlphaFoldDB" id="A0A077YFZ7"/>
<dbReference type="Proteomes" id="UP000195489">
    <property type="component" value="Chromosome 10"/>
</dbReference>
<evidence type="ECO:0000313" key="5">
    <source>
        <dbReference type="EMBL" id="SCM04547.1"/>
    </source>
</evidence>
<dbReference type="GO" id="GO:0003735">
    <property type="term" value="F:structural constituent of ribosome"/>
    <property type="evidence" value="ECO:0007669"/>
    <property type="project" value="InterPro"/>
</dbReference>
<dbReference type="EMBL" id="LK022887">
    <property type="protein sequence ID" value="VTZ66530.1"/>
    <property type="molecule type" value="Genomic_DNA"/>
</dbReference>
<dbReference type="InterPro" id="IPR008991">
    <property type="entry name" value="Translation_prot_SH3-like_sf"/>
</dbReference>
<keyword evidence="3" id="KW-0687">Ribonucleoprotein</keyword>
<protein>
    <submittedName>
        <fullName evidence="6">60S ribosomal protein L21, putative</fullName>
    </submittedName>
</protein>
<reference evidence="6" key="3">
    <citation type="submission" date="2019-05" db="EMBL/GenBank/DDBJ databases">
        <authorList>
            <consortium name="Pathogen Informatics"/>
        </authorList>
    </citation>
    <scope>NUCLEOTIDE SEQUENCE</scope>
    <source>
        <strain evidence="4 9">AJ</strain>
        <strain evidence="6">AS</strain>
        <strain evidence="5 8">CB</strain>
    </source>
</reference>
<evidence type="ECO:0000313" key="9">
    <source>
        <dbReference type="Proteomes" id="UP000507163"/>
    </source>
</evidence>
<sequence>MGGKSKGKRSGTRYKFSQGFRKHGECTANKYLEKINYGDYVDIVCDSSQQKGMPFNFYHGRTGKVFHITKRGVGVLVNKRVRHRIIQKKVCVRIEHVRKSRCNEDFILRKKKNQELIKEAKLKNEHISIKRKTEGPKPAAMIKVPPSKLITVEPLPFYEEY</sequence>
<dbReference type="SUPFAM" id="SSF50104">
    <property type="entry name" value="Translation proteins SH3-like domain"/>
    <property type="match status" value="1"/>
</dbReference>